<dbReference type="Proteomes" id="UP000605986">
    <property type="component" value="Unassembled WGS sequence"/>
</dbReference>
<protein>
    <submittedName>
        <fullName evidence="2">Uncharacterized protein</fullName>
    </submittedName>
</protein>
<evidence type="ECO:0000313" key="2">
    <source>
        <dbReference type="EMBL" id="KAF4456123.1"/>
    </source>
</evidence>
<sequence length="158" mass="17130">MAAAAGAPPPGDGDSSFDPTRKRALDNLFANDAGLRRLLRDIEAATEDCAHIRGGRPVLDKYRSNINKKGQAKPPLRTNFLSLIHRLRLYLEANENFQTPGRSAYVADNPTVTPGSGSGSRARVRATVDDLPLPISFLVRLEARPATARPLRLSSTSK</sequence>
<proteinExistence type="predicted"/>
<accession>A0A8H4P3Q6</accession>
<name>A0A8H4P3Q6_9HYPO</name>
<organism evidence="2 3">
    <name type="scientific">Fusarium austroafricanum</name>
    <dbReference type="NCBI Taxonomy" id="2364996"/>
    <lineage>
        <taxon>Eukaryota</taxon>
        <taxon>Fungi</taxon>
        <taxon>Dikarya</taxon>
        <taxon>Ascomycota</taxon>
        <taxon>Pezizomycotina</taxon>
        <taxon>Sordariomycetes</taxon>
        <taxon>Hypocreomycetidae</taxon>
        <taxon>Hypocreales</taxon>
        <taxon>Nectriaceae</taxon>
        <taxon>Fusarium</taxon>
        <taxon>Fusarium concolor species complex</taxon>
    </lineage>
</organism>
<feature type="region of interest" description="Disordered" evidence="1">
    <location>
        <begin position="1"/>
        <end position="21"/>
    </location>
</feature>
<gene>
    <name evidence="2" type="ORF">F53441_1678</name>
</gene>
<dbReference type="AlphaFoldDB" id="A0A8H4P3Q6"/>
<reference evidence="2" key="1">
    <citation type="submission" date="2020-01" db="EMBL/GenBank/DDBJ databases">
        <title>Identification and distribution of gene clusters putatively required for synthesis of sphingolipid metabolism inhibitors in phylogenetically diverse species of the filamentous fungus Fusarium.</title>
        <authorList>
            <person name="Kim H.-S."/>
            <person name="Busman M."/>
            <person name="Brown D.W."/>
            <person name="Divon H."/>
            <person name="Uhlig S."/>
            <person name="Proctor R.H."/>
        </authorList>
    </citation>
    <scope>NUCLEOTIDE SEQUENCE</scope>
    <source>
        <strain evidence="2">NRRL 53441</strain>
    </source>
</reference>
<evidence type="ECO:0000313" key="3">
    <source>
        <dbReference type="Proteomes" id="UP000605986"/>
    </source>
</evidence>
<keyword evidence="3" id="KW-1185">Reference proteome</keyword>
<dbReference type="EMBL" id="JAADJG010000068">
    <property type="protein sequence ID" value="KAF4456123.1"/>
    <property type="molecule type" value="Genomic_DNA"/>
</dbReference>
<dbReference type="OrthoDB" id="10647939at2759"/>
<comment type="caution">
    <text evidence="2">The sequence shown here is derived from an EMBL/GenBank/DDBJ whole genome shotgun (WGS) entry which is preliminary data.</text>
</comment>
<evidence type="ECO:0000256" key="1">
    <source>
        <dbReference type="SAM" id="MobiDB-lite"/>
    </source>
</evidence>
<feature type="region of interest" description="Disordered" evidence="1">
    <location>
        <begin position="102"/>
        <end position="122"/>
    </location>
</feature>